<proteinExistence type="predicted"/>
<organism evidence="1">
    <name type="scientific">marine metagenome</name>
    <dbReference type="NCBI Taxonomy" id="408172"/>
    <lineage>
        <taxon>unclassified sequences</taxon>
        <taxon>metagenomes</taxon>
        <taxon>ecological metagenomes</taxon>
    </lineage>
</organism>
<dbReference type="EMBL" id="UINC01201406">
    <property type="protein sequence ID" value="SVE20736.1"/>
    <property type="molecule type" value="Genomic_DNA"/>
</dbReference>
<protein>
    <recommendedName>
        <fullName evidence="2">Amine oxidase domain-containing protein</fullName>
    </recommendedName>
</protein>
<dbReference type="Gene3D" id="3.50.50.60">
    <property type="entry name" value="FAD/NAD(P)-binding domain"/>
    <property type="match status" value="1"/>
</dbReference>
<evidence type="ECO:0008006" key="2">
    <source>
        <dbReference type="Google" id="ProtNLM"/>
    </source>
</evidence>
<name>A0A383BKK1_9ZZZZ</name>
<dbReference type="InterPro" id="IPR036188">
    <property type="entry name" value="FAD/NAD-bd_sf"/>
</dbReference>
<accession>A0A383BKK1</accession>
<sequence length="239" mass="27617">DLNHFVLYPKKGGFGSFVESIYDNINQKYCKIIKNAKNIEFNIQSKTKKISSVKINGKVCVADTYFWCNSPISLCKILDIKIKEKIGRPQQIVFGNFVLKNKIKSRFHEILVGSNQHKINRISFPGKIANKNNKLIQVEYSFPLTATEYDKIALKKSWINSLKILGIIHKQDQIKKFTFMKEIRGFVTKHNSEELRNFYRKMMHNKIGDNIIIPSFNLGPENINRVVPNVILNTTNALI</sequence>
<reference evidence="1" key="1">
    <citation type="submission" date="2018-05" db="EMBL/GenBank/DDBJ databases">
        <authorList>
            <person name="Lanie J.A."/>
            <person name="Ng W.-L."/>
            <person name="Kazmierczak K.M."/>
            <person name="Andrzejewski T.M."/>
            <person name="Davidsen T.M."/>
            <person name="Wayne K.J."/>
            <person name="Tettelin H."/>
            <person name="Glass J.I."/>
            <person name="Rusch D."/>
            <person name="Podicherti R."/>
            <person name="Tsui H.-C.T."/>
            <person name="Winkler M.E."/>
        </authorList>
    </citation>
    <scope>NUCLEOTIDE SEQUENCE</scope>
</reference>
<dbReference type="AlphaFoldDB" id="A0A383BKK1"/>
<feature type="non-terminal residue" evidence="1">
    <location>
        <position position="1"/>
    </location>
</feature>
<gene>
    <name evidence="1" type="ORF">METZ01_LOCUS473590</name>
</gene>
<evidence type="ECO:0000313" key="1">
    <source>
        <dbReference type="EMBL" id="SVE20736.1"/>
    </source>
</evidence>